<sequence>MTRTAAALVIGNELLTGKIQEANVAFLAKELFALGISLRRVVMCSDEADVIAEDLNLLRARHDLVFTSGGVGPTHDDLTIPAIAQAFCRPLVRDPVLERMIREHFGARTTDGHLRMAELPEGAELVANDRITWPVLRVDNVFVMPGVPEIFRLKFELVRDRLGRDVPFVSRAIYTRCDEGEIAALLERVERAFPGVAIGSYPRIGDPEYTVKLTFDGRDDALVKQALEACLSELPTEKIVRADR</sequence>
<dbReference type="InterPro" id="IPR050101">
    <property type="entry name" value="CinA"/>
</dbReference>
<dbReference type="STRING" id="927083.DB32_004234"/>
<dbReference type="RefSeq" id="WP_053234385.1">
    <property type="nucleotide sequence ID" value="NZ_CP011125.1"/>
</dbReference>
<dbReference type="InterPro" id="IPR056596">
    <property type="entry name" value="FLAD1_M"/>
</dbReference>
<dbReference type="PANTHER" id="PTHR13939:SF0">
    <property type="entry name" value="NMN AMIDOHYDROLASE-LIKE PROTEIN YFAY"/>
    <property type="match status" value="1"/>
</dbReference>
<reference evidence="2 3" key="1">
    <citation type="submission" date="2015-03" db="EMBL/GenBank/DDBJ databases">
        <title>Genome assembly of Sandaracinus amylolyticus DSM 53668.</title>
        <authorList>
            <person name="Sharma G."/>
            <person name="Subramanian S."/>
        </authorList>
    </citation>
    <scope>NUCLEOTIDE SEQUENCE [LARGE SCALE GENOMIC DNA]</scope>
    <source>
        <strain evidence="2 3">DSM 53668</strain>
    </source>
</reference>
<dbReference type="AlphaFoldDB" id="A0A0F6YIS6"/>
<dbReference type="KEGG" id="samy:DB32_004234"/>
<dbReference type="SMART" id="SM00852">
    <property type="entry name" value="MoCF_biosynth"/>
    <property type="match status" value="1"/>
</dbReference>
<dbReference type="CDD" id="cd00885">
    <property type="entry name" value="cinA"/>
    <property type="match status" value="1"/>
</dbReference>
<protein>
    <submittedName>
        <fullName evidence="2">Molybdopterin binding motif, CinA</fullName>
    </submittedName>
</protein>
<dbReference type="OrthoDB" id="9801454at2"/>
<dbReference type="Pfam" id="PF24102">
    <property type="entry name" value="FLAD1_M"/>
    <property type="match status" value="1"/>
</dbReference>
<dbReference type="SUPFAM" id="SSF53218">
    <property type="entry name" value="Molybdenum cofactor biosynthesis proteins"/>
    <property type="match status" value="1"/>
</dbReference>
<organism evidence="2 3">
    <name type="scientific">Sandaracinus amylolyticus</name>
    <dbReference type="NCBI Taxonomy" id="927083"/>
    <lineage>
        <taxon>Bacteria</taxon>
        <taxon>Pseudomonadati</taxon>
        <taxon>Myxococcota</taxon>
        <taxon>Polyangia</taxon>
        <taxon>Polyangiales</taxon>
        <taxon>Sandaracinaceae</taxon>
        <taxon>Sandaracinus</taxon>
    </lineage>
</organism>
<dbReference type="Proteomes" id="UP000034883">
    <property type="component" value="Chromosome"/>
</dbReference>
<name>A0A0F6YIS6_9BACT</name>
<keyword evidence="3" id="KW-1185">Reference proteome</keyword>
<evidence type="ECO:0000313" key="3">
    <source>
        <dbReference type="Proteomes" id="UP000034883"/>
    </source>
</evidence>
<feature type="domain" description="MoaB/Mog" evidence="1">
    <location>
        <begin position="6"/>
        <end position="165"/>
    </location>
</feature>
<proteinExistence type="predicted"/>
<dbReference type="InterPro" id="IPR001453">
    <property type="entry name" value="MoaB/Mog_dom"/>
</dbReference>
<accession>A0A0F6YIS6</accession>
<dbReference type="Gene3D" id="3.40.980.10">
    <property type="entry name" value="MoaB/Mog-like domain"/>
    <property type="match status" value="1"/>
</dbReference>
<gene>
    <name evidence="2" type="ORF">DB32_004234</name>
</gene>
<evidence type="ECO:0000259" key="1">
    <source>
        <dbReference type="SMART" id="SM00852"/>
    </source>
</evidence>
<evidence type="ECO:0000313" key="2">
    <source>
        <dbReference type="EMBL" id="AKF07085.1"/>
    </source>
</evidence>
<dbReference type="InterPro" id="IPR036425">
    <property type="entry name" value="MoaB/Mog-like_dom_sf"/>
</dbReference>
<dbReference type="Pfam" id="PF00994">
    <property type="entry name" value="MoCF_biosynth"/>
    <property type="match status" value="1"/>
</dbReference>
<dbReference type="PANTHER" id="PTHR13939">
    <property type="entry name" value="NICOTINAMIDE-NUCLEOTIDE AMIDOHYDROLASE PNCC"/>
    <property type="match status" value="1"/>
</dbReference>
<dbReference type="EMBL" id="CP011125">
    <property type="protein sequence ID" value="AKF07085.1"/>
    <property type="molecule type" value="Genomic_DNA"/>
</dbReference>